<feature type="compositionally biased region" description="Polar residues" evidence="3">
    <location>
        <begin position="1400"/>
        <end position="1414"/>
    </location>
</feature>
<feature type="repeat" description="RCC1" evidence="2">
    <location>
        <begin position="396"/>
        <end position="455"/>
    </location>
</feature>
<dbReference type="PROSITE" id="PS50012">
    <property type="entry name" value="RCC1_3"/>
    <property type="match status" value="2"/>
</dbReference>
<feature type="domain" description="BTB" evidence="4">
    <location>
        <begin position="903"/>
        <end position="980"/>
    </location>
</feature>
<feature type="compositionally biased region" description="Basic and acidic residues" evidence="3">
    <location>
        <begin position="1130"/>
        <end position="1140"/>
    </location>
</feature>
<dbReference type="Proteomes" id="UP000053342">
    <property type="component" value="Unassembled WGS sequence"/>
</dbReference>
<feature type="region of interest" description="Disordered" evidence="3">
    <location>
        <begin position="1225"/>
        <end position="1252"/>
    </location>
</feature>
<evidence type="ECO:0000259" key="4">
    <source>
        <dbReference type="PROSITE" id="PS50097"/>
    </source>
</evidence>
<dbReference type="OrthoDB" id="1893551at2759"/>
<dbReference type="InterPro" id="IPR000210">
    <property type="entry name" value="BTB/POZ_dom"/>
</dbReference>
<dbReference type="HOGENOM" id="CLU_002285_0_0_1"/>
<dbReference type="Gene3D" id="1.25.40.20">
    <property type="entry name" value="Ankyrin repeat-containing domain"/>
    <property type="match status" value="1"/>
</dbReference>
<dbReference type="InterPro" id="IPR002110">
    <property type="entry name" value="Ankyrin_rpt"/>
</dbReference>
<keyword evidence="1" id="KW-0677">Repeat</keyword>
<dbReference type="InterPro" id="IPR011333">
    <property type="entry name" value="SKP1/BTB/POZ_sf"/>
</dbReference>
<dbReference type="Gene3D" id="2.130.10.30">
    <property type="entry name" value="Regulator of chromosome condensation 1/beta-lactamase-inhibitor protein II"/>
    <property type="match status" value="1"/>
</dbReference>
<name>A0A0D2BUC8_9EURO</name>
<dbReference type="RefSeq" id="XP_016261243.1">
    <property type="nucleotide sequence ID" value="XM_016407763.1"/>
</dbReference>
<feature type="compositionally biased region" description="Polar residues" evidence="3">
    <location>
        <begin position="1152"/>
        <end position="1173"/>
    </location>
</feature>
<dbReference type="Pfam" id="PF00651">
    <property type="entry name" value="BTB"/>
    <property type="match status" value="1"/>
</dbReference>
<dbReference type="SMART" id="SM00225">
    <property type="entry name" value="BTB"/>
    <property type="match status" value="2"/>
</dbReference>
<proteinExistence type="predicted"/>
<dbReference type="InterPro" id="IPR051625">
    <property type="entry name" value="Signaling_Regulatory_Domain"/>
</dbReference>
<sequence length="1584" mass="173583">MSQNLWRYLLEDDVDTFRQHLANATIAAGAPRASAAGQGGYTTLKVGSPGSLAISPKTPLKLRKSSGYIPSSAGAGKAGGVIVTRAELNAKDNFGRTLLHHAASLQTDHALPFVKTLLDLPFIDLYAQDTESGWTALHRALYFGNISAAQALMVRDIQDATDYTTTTARTHAGGLVKIKDHEGNSPFEVFGLTIAPRQLQEDPSSLPAGIDDNESVISMDYDDAQDHERHRPHVHPQVNLDGDEVYAFGSNKNLSLGVGDGDDRQFPERLQFSRPAHLLQRLLEDHQTTRQKTVTDDDLTGSIGHFGSLDDLPAIIRYKPIAIQNMSMAKLHTAVLTTDPISNLYICGFGAGGRLGTGDENTSFTYKCIQAGGLSKRHVSAIALGQDHTVAVCSQGEVYTWGSNRYGQLGYSLPEVPKNEIPMQLTPRQLYGYIKKELVIGAAASAIHSAVFTSTALYTFGKNEGQLGLMDADARSLELQDLPRRVGVSILQSPIQSVSAIDRATIVLLTTHDVVVFTHYGWTRVSFPLESFSNYYLQERTATRLNMETNYIKQITGGGNTICAMSSFGEVYSIDVPRVSENVPSNTSTTNPTKARNALAPPTRLWSIRKSHMSAIDVAVGQDGSIVLCTASGSVWRKEKRANIKSVREKHTGLARTKDYKFVRVPNLTRAIAVRSNAFGAFMAMRKDCSVTREQIVPQPPSLWDDMLPLLAFAQYGGSQGDSAYATSLRSALITQPGAEQEVLSICERYDPLPDNQFDLWITSNTTDVRIPTHGFILKARSRVMCSALTEFQETYYYTIPDVLSIEYGADGQIQLTLQGADFLTVANLVMYLYTENIADVWHYTSKALQSAARYRSVRLELMKIATHLELRQLEQAVRVMTDPARTLNNDMERAVLDADFFSDADLLVELADEVTLPAHSVLLCTRCPFFNGLFNGRARGMWMASRRHAAAEESEAVKVDLKHMSERVFSMVLRHLYADTGEELFDDVVTDTLEEFIDIIIEVMFAANELMIDRLAQICQQVLGKFVNVRNVCTLLNTVSECTVDAFKHAALEYICLNLESMLEMRLLDELDEDLLAELDDVVQANQLAFLPFARSERADEELLETHPELLEKIEICRQRRIDSMRLRSRLSEDEERHASATKFRVGSLDRQISSSYQKSPLPNPGNESPLSTPSPSPAIVPNDAGDDLPFDMDDVTPDLLPAAFQQEIGSQTRSPPIQQYISVRHKSETVGPRSSTTPQPPRAEITNSNRVQSEDVLPMVSPHVAVTGFDTPRTAWNLPTQNSPHSGLKDIMAQASASRVSTLTQAVRAGSTGPRGGAKMSQKERKRQQQMIKDEEAKTSHSTAALKDPKAKAPSPWQTLAQPSKPAAPAGSAITDGVVGNERKIPARPAMTMRQTVAGSVPASNADDQTAKSGAGPPQLASSPKSVAPQIQSIRHTPLPSRVNSAIDARTSMTEILAQQQFEKTAVKEAVAKRSLQDIQQEQEFQQWWDNESRRVQEEAQSHVAAGHRGKSGRGRGGQRRGSGKGRASAGPEAGGREKTVSAASSTVRGDFGSGRGSGRGTGPGNTQRRGARHQPSRHSTT</sequence>
<evidence type="ECO:0000256" key="1">
    <source>
        <dbReference type="ARBA" id="ARBA00022737"/>
    </source>
</evidence>
<feature type="compositionally biased region" description="Basic residues" evidence="3">
    <location>
        <begin position="1508"/>
        <end position="1526"/>
    </location>
</feature>
<feature type="compositionally biased region" description="Acidic residues" evidence="3">
    <location>
        <begin position="1186"/>
        <end position="1198"/>
    </location>
</feature>
<protein>
    <recommendedName>
        <fullName evidence="4">BTB domain-containing protein</fullName>
    </recommendedName>
</protein>
<feature type="region of interest" description="Disordered" evidence="3">
    <location>
        <begin position="1307"/>
        <end position="1382"/>
    </location>
</feature>
<dbReference type="PRINTS" id="PR00633">
    <property type="entry name" value="RCCNDNSATION"/>
</dbReference>
<gene>
    <name evidence="5" type="ORF">PV06_06624</name>
</gene>
<feature type="compositionally biased region" description="Basic residues" evidence="3">
    <location>
        <begin position="1572"/>
        <end position="1584"/>
    </location>
</feature>
<dbReference type="SUPFAM" id="SSF54695">
    <property type="entry name" value="POZ domain"/>
    <property type="match status" value="1"/>
</dbReference>
<evidence type="ECO:0000313" key="6">
    <source>
        <dbReference type="Proteomes" id="UP000053342"/>
    </source>
</evidence>
<evidence type="ECO:0000256" key="2">
    <source>
        <dbReference type="PROSITE-ProRule" id="PRU00235"/>
    </source>
</evidence>
<organism evidence="5 6">
    <name type="scientific">Exophiala oligosperma</name>
    <dbReference type="NCBI Taxonomy" id="215243"/>
    <lineage>
        <taxon>Eukaryota</taxon>
        <taxon>Fungi</taxon>
        <taxon>Dikarya</taxon>
        <taxon>Ascomycota</taxon>
        <taxon>Pezizomycotina</taxon>
        <taxon>Eurotiomycetes</taxon>
        <taxon>Chaetothyriomycetidae</taxon>
        <taxon>Chaetothyriales</taxon>
        <taxon>Herpotrichiellaceae</taxon>
        <taxon>Exophiala</taxon>
    </lineage>
</organism>
<dbReference type="PANTHER" id="PTHR22872:SF2">
    <property type="entry name" value="INHIBITOR OF BRUTON TYROSINE KINASE"/>
    <property type="match status" value="1"/>
</dbReference>
<feature type="compositionally biased region" description="Gly residues" evidence="3">
    <location>
        <begin position="1554"/>
        <end position="1566"/>
    </location>
</feature>
<feature type="region of interest" description="Disordered" evidence="3">
    <location>
        <begin position="1400"/>
        <end position="1444"/>
    </location>
</feature>
<dbReference type="PROSITE" id="PS50097">
    <property type="entry name" value="BTB"/>
    <property type="match status" value="1"/>
</dbReference>
<dbReference type="STRING" id="215243.A0A0D2BUC8"/>
<dbReference type="VEuPathDB" id="FungiDB:PV06_06624"/>
<dbReference type="EMBL" id="KN847337">
    <property type="protein sequence ID" value="KIW41027.1"/>
    <property type="molecule type" value="Genomic_DNA"/>
</dbReference>
<feature type="compositionally biased region" description="Basic and acidic residues" evidence="3">
    <location>
        <begin position="1493"/>
        <end position="1503"/>
    </location>
</feature>
<dbReference type="SUPFAM" id="SSF48403">
    <property type="entry name" value="Ankyrin repeat"/>
    <property type="match status" value="1"/>
</dbReference>
<evidence type="ECO:0000256" key="3">
    <source>
        <dbReference type="SAM" id="MobiDB-lite"/>
    </source>
</evidence>
<dbReference type="InterPro" id="IPR000408">
    <property type="entry name" value="Reg_chr_condens"/>
</dbReference>
<keyword evidence="6" id="KW-1185">Reference proteome</keyword>
<dbReference type="InterPro" id="IPR009091">
    <property type="entry name" value="RCC1/BLIP-II"/>
</dbReference>
<feature type="compositionally biased region" description="Polar residues" evidence="3">
    <location>
        <begin position="1422"/>
        <end position="1437"/>
    </location>
</feature>
<dbReference type="PANTHER" id="PTHR22872">
    <property type="entry name" value="BTK-BINDING PROTEIN-RELATED"/>
    <property type="match status" value="1"/>
</dbReference>
<evidence type="ECO:0000313" key="5">
    <source>
        <dbReference type="EMBL" id="KIW41027.1"/>
    </source>
</evidence>
<dbReference type="CDD" id="cd18186">
    <property type="entry name" value="BTB_POZ_ZBTB_KLHL-like"/>
    <property type="match status" value="1"/>
</dbReference>
<dbReference type="Gene3D" id="3.30.710.10">
    <property type="entry name" value="Potassium Channel Kv1.1, Chain A"/>
    <property type="match status" value="2"/>
</dbReference>
<dbReference type="Pfam" id="PF12796">
    <property type="entry name" value="Ank_2"/>
    <property type="match status" value="1"/>
</dbReference>
<dbReference type="Pfam" id="PF13540">
    <property type="entry name" value="RCC1_2"/>
    <property type="match status" value="1"/>
</dbReference>
<feature type="region of interest" description="Disordered" evidence="3">
    <location>
        <begin position="1492"/>
        <end position="1584"/>
    </location>
</feature>
<feature type="repeat" description="RCC1" evidence="2">
    <location>
        <begin position="342"/>
        <end position="395"/>
    </location>
</feature>
<feature type="region of interest" description="Disordered" evidence="3">
    <location>
        <begin position="1130"/>
        <end position="1198"/>
    </location>
</feature>
<dbReference type="GeneID" id="27358698"/>
<dbReference type="SUPFAM" id="SSF50985">
    <property type="entry name" value="RCC1/BLIP-II"/>
    <property type="match status" value="1"/>
</dbReference>
<reference evidence="5 6" key="1">
    <citation type="submission" date="2015-01" db="EMBL/GenBank/DDBJ databases">
        <title>The Genome Sequence of Exophiala oligosperma CBS72588.</title>
        <authorList>
            <consortium name="The Broad Institute Genomics Platform"/>
            <person name="Cuomo C."/>
            <person name="de Hoog S."/>
            <person name="Gorbushina A."/>
            <person name="Stielow B."/>
            <person name="Teixiera M."/>
            <person name="Abouelleil A."/>
            <person name="Chapman S.B."/>
            <person name="Priest M."/>
            <person name="Young S.K."/>
            <person name="Wortman J."/>
            <person name="Nusbaum C."/>
            <person name="Birren B."/>
        </authorList>
    </citation>
    <scope>NUCLEOTIDE SEQUENCE [LARGE SCALE GENOMIC DNA]</scope>
    <source>
        <strain evidence="5 6">CBS 72588</strain>
    </source>
</reference>
<dbReference type="InterPro" id="IPR036770">
    <property type="entry name" value="Ankyrin_rpt-contain_sf"/>
</dbReference>
<accession>A0A0D2BUC8</accession>